<accession>A0A1M7JDJ8</accession>
<gene>
    <name evidence="2" type="ORF">SAMN05443432_108143</name>
</gene>
<dbReference type="AlphaFoldDB" id="A0A1M7JDJ8"/>
<dbReference type="Gene3D" id="1.10.10.10">
    <property type="entry name" value="Winged helix-like DNA-binding domain superfamily/Winged helix DNA-binding domain"/>
    <property type="match status" value="1"/>
</dbReference>
<sequence>MTIMNVRGSRRRRRSDQTERNAAAFEARYLDYQYIFVEFLLDHLIDVGRAFKGDFQAMLVLAVIGQTRLHAIRTAAENGYGLQFIAPENESSNASRISDLTGIPRQTVRRKLASLAQLGWIQRNADGSYRLVSSGGETLARRDLSETDRRAINRVAQLFTDLERLIEDHETLITKRQ</sequence>
<evidence type="ECO:0000259" key="1">
    <source>
        <dbReference type="Pfam" id="PF09339"/>
    </source>
</evidence>
<dbReference type="Pfam" id="PF09339">
    <property type="entry name" value="HTH_IclR"/>
    <property type="match status" value="1"/>
</dbReference>
<evidence type="ECO:0000313" key="3">
    <source>
        <dbReference type="Proteomes" id="UP000322545"/>
    </source>
</evidence>
<organism evidence="2 3">
    <name type="scientific">Roseovarius litoreus</name>
    <dbReference type="NCBI Taxonomy" id="1155722"/>
    <lineage>
        <taxon>Bacteria</taxon>
        <taxon>Pseudomonadati</taxon>
        <taxon>Pseudomonadota</taxon>
        <taxon>Alphaproteobacteria</taxon>
        <taxon>Rhodobacterales</taxon>
        <taxon>Roseobacteraceae</taxon>
        <taxon>Roseovarius</taxon>
    </lineage>
</organism>
<feature type="domain" description="HTH iclR-type" evidence="1">
    <location>
        <begin position="82"/>
        <end position="124"/>
    </location>
</feature>
<dbReference type="GO" id="GO:0006355">
    <property type="term" value="P:regulation of DNA-templated transcription"/>
    <property type="evidence" value="ECO:0007669"/>
    <property type="project" value="InterPro"/>
</dbReference>
<reference evidence="2 3" key="1">
    <citation type="submission" date="2016-11" db="EMBL/GenBank/DDBJ databases">
        <authorList>
            <person name="Varghese N."/>
            <person name="Submissions S."/>
        </authorList>
    </citation>
    <scope>NUCLEOTIDE SEQUENCE [LARGE SCALE GENOMIC DNA]</scope>
    <source>
        <strain evidence="2 3">DSM 28249</strain>
    </source>
</reference>
<keyword evidence="3" id="KW-1185">Reference proteome</keyword>
<dbReference type="InterPro" id="IPR036390">
    <property type="entry name" value="WH_DNA-bd_sf"/>
</dbReference>
<dbReference type="InterPro" id="IPR005471">
    <property type="entry name" value="Tscrpt_reg_IclR_N"/>
</dbReference>
<protein>
    <submittedName>
        <fullName evidence="2">IclR helix-turn-helix domain-containing protein</fullName>
    </submittedName>
</protein>
<dbReference type="GO" id="GO:0003677">
    <property type="term" value="F:DNA binding"/>
    <property type="evidence" value="ECO:0007669"/>
    <property type="project" value="InterPro"/>
</dbReference>
<dbReference type="Proteomes" id="UP000322545">
    <property type="component" value="Unassembled WGS sequence"/>
</dbReference>
<proteinExistence type="predicted"/>
<name>A0A1M7JDJ8_9RHOB</name>
<dbReference type="EMBL" id="FRCB01000008">
    <property type="protein sequence ID" value="SHM51082.1"/>
    <property type="molecule type" value="Genomic_DNA"/>
</dbReference>
<evidence type="ECO:0000313" key="2">
    <source>
        <dbReference type="EMBL" id="SHM51082.1"/>
    </source>
</evidence>
<dbReference type="SUPFAM" id="SSF46785">
    <property type="entry name" value="Winged helix' DNA-binding domain"/>
    <property type="match status" value="1"/>
</dbReference>
<dbReference type="InterPro" id="IPR036388">
    <property type="entry name" value="WH-like_DNA-bd_sf"/>
</dbReference>